<organism evidence="1 2">
    <name type="scientific">Lactiplantibacillus pentosus</name>
    <name type="common">Lactobacillus pentosus</name>
    <dbReference type="NCBI Taxonomy" id="1589"/>
    <lineage>
        <taxon>Bacteria</taxon>
        <taxon>Bacillati</taxon>
        <taxon>Bacillota</taxon>
        <taxon>Bacilli</taxon>
        <taxon>Lactobacillales</taxon>
        <taxon>Lactobacillaceae</taxon>
        <taxon>Lactiplantibacillus</taxon>
    </lineage>
</organism>
<reference evidence="1 2" key="1">
    <citation type="submission" date="2018-03" db="EMBL/GenBank/DDBJ databases">
        <title>Draft Genome Sequences of six Lactobacillus pentosus Strains Isolated from Brines of Traditionally Fermented Spanish-Style Green Table Olives.</title>
        <authorList>
            <person name="Calero-Delgado B."/>
            <person name="Martin-Platero A.M."/>
            <person name="Perez-Pulido A.J."/>
            <person name="Benitez-Cabello A."/>
            <person name="Casimiro-Soriguer C.S."/>
            <person name="Martinez-Bueno M."/>
            <person name="Arroyo-Lopez F.N."/>
            <person name="Rodriguez-Gomez F."/>
            <person name="Bautista-Gallego J."/>
            <person name="Garrido-Fernandez A."/>
            <person name="Jimenez-Diaz R."/>
        </authorList>
    </citation>
    <scope>NUCLEOTIDE SEQUENCE [LARGE SCALE GENOMIC DNA]</scope>
    <source>
        <strain evidence="1 2">IG2</strain>
    </source>
</reference>
<dbReference type="Proteomes" id="UP000238378">
    <property type="component" value="Unassembled WGS sequence"/>
</dbReference>
<protein>
    <recommendedName>
        <fullName evidence="3">Transposase</fullName>
    </recommendedName>
</protein>
<dbReference type="EMBL" id="PVOB01000459">
    <property type="protein sequence ID" value="PRO84610.1"/>
    <property type="molecule type" value="Genomic_DNA"/>
</dbReference>
<evidence type="ECO:0000313" key="1">
    <source>
        <dbReference type="EMBL" id="PRO84610.1"/>
    </source>
</evidence>
<evidence type="ECO:0008006" key="3">
    <source>
        <dbReference type="Google" id="ProtNLM"/>
    </source>
</evidence>
<sequence>MIIAVFAMVNWRSKRSAQLKVARFDNKTRTRPSELIIAALAMVNWRSKRSAQLKIERFNSKARTGRVK</sequence>
<keyword evidence="2" id="KW-1185">Reference proteome</keyword>
<name>A0ABX5CVN2_LACPE</name>
<evidence type="ECO:0000313" key="2">
    <source>
        <dbReference type="Proteomes" id="UP000238378"/>
    </source>
</evidence>
<proteinExistence type="predicted"/>
<gene>
    <name evidence="1" type="ORF">C6Y08_19370</name>
</gene>
<comment type="caution">
    <text evidence="1">The sequence shown here is derived from an EMBL/GenBank/DDBJ whole genome shotgun (WGS) entry which is preliminary data.</text>
</comment>
<accession>A0ABX5CVN2</accession>